<dbReference type="KEGG" id="vaq:FIV01_10885"/>
<evidence type="ECO:0000313" key="2">
    <source>
        <dbReference type="Proteomes" id="UP000326936"/>
    </source>
</evidence>
<dbReference type="EMBL" id="CP045350">
    <property type="protein sequence ID" value="QFT26935.1"/>
    <property type="molecule type" value="Genomic_DNA"/>
</dbReference>
<dbReference type="RefSeq" id="WP_152431718.1">
    <property type="nucleotide sequence ID" value="NZ_CBCSDK010000001.1"/>
</dbReference>
<proteinExistence type="predicted"/>
<protein>
    <recommendedName>
        <fullName evidence="3">KfrA N-terminal DNA-binding domain-containing protein</fullName>
    </recommendedName>
</protein>
<dbReference type="AlphaFoldDB" id="A0A5P9CL20"/>
<reference evidence="1 2" key="1">
    <citation type="submission" date="2019-10" db="EMBL/GenBank/DDBJ databases">
        <title>Complete genome sequence of Vibrio sp. strain THAF100, isolated from non-filtered water from the water column of tank 6 of a marine aquarium containing stony-coral fragments. Water maintained at 26 degree C.</title>
        <authorList>
            <person name="Ruckert C."/>
            <person name="Franco A."/>
            <person name="Kalinowski J."/>
            <person name="Glaeser S."/>
        </authorList>
    </citation>
    <scope>NUCLEOTIDE SEQUENCE [LARGE SCALE GENOMIC DNA]</scope>
    <source>
        <strain evidence="1 2">THAF100</strain>
    </source>
</reference>
<evidence type="ECO:0008006" key="3">
    <source>
        <dbReference type="Google" id="ProtNLM"/>
    </source>
</evidence>
<dbReference type="OrthoDB" id="6314559at2"/>
<sequence length="95" mass="10875">MLTQDVSHELTEVLQQIQSEGKEPTVALVRARLNTFVPIPALIKVIKDWKHSKHVPKVEVSAKEINSDEKIAKLEKQITDLTMRLDKLEKKFSQS</sequence>
<name>A0A5P9CL20_9VIBR</name>
<keyword evidence="2" id="KW-1185">Reference proteome</keyword>
<organism evidence="1 2">
    <name type="scientific">Vibrio aquimaris</name>
    <dbReference type="NCBI Taxonomy" id="2587862"/>
    <lineage>
        <taxon>Bacteria</taxon>
        <taxon>Pseudomonadati</taxon>
        <taxon>Pseudomonadota</taxon>
        <taxon>Gammaproteobacteria</taxon>
        <taxon>Vibrionales</taxon>
        <taxon>Vibrionaceae</taxon>
        <taxon>Vibrio</taxon>
    </lineage>
</organism>
<accession>A0A5P9CL20</accession>
<dbReference type="Proteomes" id="UP000326936">
    <property type="component" value="Chromosome"/>
</dbReference>
<evidence type="ECO:0000313" key="1">
    <source>
        <dbReference type="EMBL" id="QFT26935.1"/>
    </source>
</evidence>
<gene>
    <name evidence="1" type="ORF">FIV01_10885</name>
</gene>